<proteinExistence type="predicted"/>
<evidence type="ECO:0000256" key="2">
    <source>
        <dbReference type="ARBA" id="ARBA00012528"/>
    </source>
</evidence>
<comment type="cofactor">
    <cofactor evidence="1">
        <name>Mg(2+)</name>
        <dbReference type="ChEBI" id="CHEBI:18420"/>
    </cofactor>
</comment>
<gene>
    <name evidence="7" type="ORF">C7443_103260</name>
</gene>
<accession>A0A317MWT3</accession>
<keyword evidence="4" id="KW-0812">Transmembrane</keyword>
<dbReference type="Gene3D" id="3.30.70.270">
    <property type="match status" value="1"/>
</dbReference>
<dbReference type="GO" id="GO:1902201">
    <property type="term" value="P:negative regulation of bacterial-type flagellum-dependent cell motility"/>
    <property type="evidence" value="ECO:0007669"/>
    <property type="project" value="TreeGrafter"/>
</dbReference>
<dbReference type="GO" id="GO:0043709">
    <property type="term" value="P:cell adhesion involved in single-species biofilm formation"/>
    <property type="evidence" value="ECO:0007669"/>
    <property type="project" value="TreeGrafter"/>
</dbReference>
<evidence type="ECO:0000313" key="8">
    <source>
        <dbReference type="Proteomes" id="UP000246569"/>
    </source>
</evidence>
<reference evidence="7 8" key="1">
    <citation type="submission" date="2018-05" db="EMBL/GenBank/DDBJ databases">
        <title>Genomic Encyclopedia of Type Strains, Phase IV (KMG-IV): sequencing the most valuable type-strain genomes for metagenomic binning, comparative biology and taxonomic classification.</title>
        <authorList>
            <person name="Goeker M."/>
        </authorList>
    </citation>
    <scope>NUCLEOTIDE SEQUENCE [LARGE SCALE GENOMIC DNA]</scope>
    <source>
        <strain evidence="7 8">DSM 23606</strain>
    </source>
</reference>
<dbReference type="InterPro" id="IPR000160">
    <property type="entry name" value="GGDEF_dom"/>
</dbReference>
<organism evidence="7 8">
    <name type="scientific">Plasticicumulans acidivorans</name>
    <dbReference type="NCBI Taxonomy" id="886464"/>
    <lineage>
        <taxon>Bacteria</taxon>
        <taxon>Pseudomonadati</taxon>
        <taxon>Pseudomonadota</taxon>
        <taxon>Gammaproteobacteria</taxon>
        <taxon>Candidatus Competibacteraceae</taxon>
        <taxon>Plasticicumulans</taxon>
    </lineage>
</organism>
<dbReference type="CDD" id="cd01949">
    <property type="entry name" value="GGDEF"/>
    <property type="match status" value="1"/>
</dbReference>
<evidence type="ECO:0000259" key="6">
    <source>
        <dbReference type="PROSITE" id="PS51833"/>
    </source>
</evidence>
<dbReference type="Proteomes" id="UP000246569">
    <property type="component" value="Unassembled WGS sequence"/>
</dbReference>
<dbReference type="SUPFAM" id="SSF109604">
    <property type="entry name" value="HD-domain/PDEase-like"/>
    <property type="match status" value="1"/>
</dbReference>
<dbReference type="Pfam" id="PF08668">
    <property type="entry name" value="HDOD"/>
    <property type="match status" value="1"/>
</dbReference>
<dbReference type="GO" id="GO:0052621">
    <property type="term" value="F:diguanylate cyclase activity"/>
    <property type="evidence" value="ECO:0007669"/>
    <property type="project" value="UniProtKB-EC"/>
</dbReference>
<protein>
    <recommendedName>
        <fullName evidence="2">diguanylate cyclase</fullName>
        <ecNumber evidence="2">2.7.7.65</ecNumber>
    </recommendedName>
</protein>
<evidence type="ECO:0000259" key="5">
    <source>
        <dbReference type="PROSITE" id="PS50887"/>
    </source>
</evidence>
<dbReference type="FunFam" id="3.30.70.270:FF:000001">
    <property type="entry name" value="Diguanylate cyclase domain protein"/>
    <property type="match status" value="1"/>
</dbReference>
<feature type="transmembrane region" description="Helical" evidence="4">
    <location>
        <begin position="74"/>
        <end position="98"/>
    </location>
</feature>
<dbReference type="InterPro" id="IPR043128">
    <property type="entry name" value="Rev_trsase/Diguanyl_cyclase"/>
</dbReference>
<dbReference type="OrthoDB" id="9803824at2"/>
<dbReference type="InterPro" id="IPR050469">
    <property type="entry name" value="Diguanylate_Cyclase"/>
</dbReference>
<sequence>MDEALLRRLQLCPDLPTLPTVAMKVVELGRDPEAGVPEVAEVVALDPALAAKLLRIANSPLYAQRRKVDNLRQALMLLGLNSALTLALSFSLVGAFGAPAGSGMDYRRYWQRCLLCGMASRVIGRRAGVRRYDDLFLAGLLQDIGMLVLDAVASEAYTRVIAWGMEHELLIASEHEEFNCDHAEVGAWMLEQWGMPDSLVRAVRLSHARTRDDISGAHDEVLGIACITLAGWLADIWLSDTDDPGLTFRIGELAQQLLGFDAATVHELIDEIGAQTPEMSALFEVELVDPQRVRAVLDHAREVLLVRNLQIIHEAAEARLQAEQMAVRARLLEERTRRDGLTGAFNRAYLEETLAREFRLAEDGGWPLSVAFIDLDYFKKVNDTWGHQAGDEVLREVVNRLMSQARYSDVVARYGGEEFVIVLPGIRRDSARMMLERLRADVANRPINLPSGEAINVTISVGLATHNEGAVYADAETLVRNADRAVYDAKRNGRNRVEVYADS</sequence>
<name>A0A317MWT3_9GAMM</name>
<keyword evidence="4" id="KW-1133">Transmembrane helix</keyword>
<dbReference type="AlphaFoldDB" id="A0A317MWT3"/>
<dbReference type="SMART" id="SM00267">
    <property type="entry name" value="GGDEF"/>
    <property type="match status" value="1"/>
</dbReference>
<dbReference type="NCBIfam" id="TIGR00254">
    <property type="entry name" value="GGDEF"/>
    <property type="match status" value="1"/>
</dbReference>
<dbReference type="InterPro" id="IPR029787">
    <property type="entry name" value="Nucleotide_cyclase"/>
</dbReference>
<keyword evidence="8" id="KW-1185">Reference proteome</keyword>
<dbReference type="SUPFAM" id="SSF55073">
    <property type="entry name" value="Nucleotide cyclase"/>
    <property type="match status" value="1"/>
</dbReference>
<evidence type="ECO:0000256" key="4">
    <source>
        <dbReference type="SAM" id="Phobius"/>
    </source>
</evidence>
<evidence type="ECO:0000313" key="7">
    <source>
        <dbReference type="EMBL" id="PWV63335.1"/>
    </source>
</evidence>
<dbReference type="RefSeq" id="WP_110017838.1">
    <property type="nucleotide sequence ID" value="NZ_QGTJ01000003.1"/>
</dbReference>
<dbReference type="InterPro" id="IPR013976">
    <property type="entry name" value="HDOD"/>
</dbReference>
<dbReference type="PANTHER" id="PTHR45138:SF9">
    <property type="entry name" value="DIGUANYLATE CYCLASE DGCM-RELATED"/>
    <property type="match status" value="1"/>
</dbReference>
<evidence type="ECO:0000256" key="1">
    <source>
        <dbReference type="ARBA" id="ARBA00001946"/>
    </source>
</evidence>
<keyword evidence="4" id="KW-0472">Membrane</keyword>
<feature type="domain" description="HDOD" evidence="6">
    <location>
        <begin position="15"/>
        <end position="209"/>
    </location>
</feature>
<dbReference type="Pfam" id="PF00990">
    <property type="entry name" value="GGDEF"/>
    <property type="match status" value="1"/>
</dbReference>
<dbReference type="GO" id="GO:0005886">
    <property type="term" value="C:plasma membrane"/>
    <property type="evidence" value="ECO:0007669"/>
    <property type="project" value="TreeGrafter"/>
</dbReference>
<comment type="catalytic activity">
    <reaction evidence="3">
        <text>2 GTP = 3',3'-c-di-GMP + 2 diphosphate</text>
        <dbReference type="Rhea" id="RHEA:24898"/>
        <dbReference type="ChEBI" id="CHEBI:33019"/>
        <dbReference type="ChEBI" id="CHEBI:37565"/>
        <dbReference type="ChEBI" id="CHEBI:58805"/>
        <dbReference type="EC" id="2.7.7.65"/>
    </reaction>
</comment>
<dbReference type="PROSITE" id="PS51833">
    <property type="entry name" value="HDOD"/>
    <property type="match status" value="1"/>
</dbReference>
<dbReference type="PANTHER" id="PTHR45138">
    <property type="entry name" value="REGULATORY COMPONENTS OF SENSORY TRANSDUCTION SYSTEM"/>
    <property type="match status" value="1"/>
</dbReference>
<dbReference type="EMBL" id="QGTJ01000003">
    <property type="protein sequence ID" value="PWV63335.1"/>
    <property type="molecule type" value="Genomic_DNA"/>
</dbReference>
<dbReference type="EC" id="2.7.7.65" evidence="2"/>
<feature type="domain" description="GGDEF" evidence="5">
    <location>
        <begin position="366"/>
        <end position="502"/>
    </location>
</feature>
<evidence type="ECO:0000256" key="3">
    <source>
        <dbReference type="ARBA" id="ARBA00034247"/>
    </source>
</evidence>
<dbReference type="PROSITE" id="PS50887">
    <property type="entry name" value="GGDEF"/>
    <property type="match status" value="1"/>
</dbReference>
<dbReference type="Gene3D" id="1.10.3210.10">
    <property type="entry name" value="Hypothetical protein af1432"/>
    <property type="match status" value="1"/>
</dbReference>
<comment type="caution">
    <text evidence="7">The sequence shown here is derived from an EMBL/GenBank/DDBJ whole genome shotgun (WGS) entry which is preliminary data.</text>
</comment>